<evidence type="ECO:0000256" key="1">
    <source>
        <dbReference type="SAM" id="SignalP"/>
    </source>
</evidence>
<dbReference type="EMBL" id="JAEMUK010000022">
    <property type="protein sequence ID" value="MBJ7543955.1"/>
    <property type="molecule type" value="Genomic_DNA"/>
</dbReference>
<keyword evidence="3" id="KW-1185">Reference proteome</keyword>
<evidence type="ECO:0000313" key="2">
    <source>
        <dbReference type="EMBL" id="MBJ7543955.1"/>
    </source>
</evidence>
<feature type="signal peptide" evidence="1">
    <location>
        <begin position="1"/>
        <end position="19"/>
    </location>
</feature>
<accession>A0A8I1KHQ6</accession>
<protein>
    <recommendedName>
        <fullName evidence="4">Cysteine rich repeat-containing protein</fullName>
    </recommendedName>
</protein>
<dbReference type="RefSeq" id="WP_155955162.1">
    <property type="nucleotide sequence ID" value="NZ_JAEMUK010000022.1"/>
</dbReference>
<feature type="chain" id="PRO_5034017528" description="Cysteine rich repeat-containing protein" evidence="1">
    <location>
        <begin position="20"/>
        <end position="72"/>
    </location>
</feature>
<comment type="caution">
    <text evidence="2">The sequence shown here is derived from an EMBL/GenBank/DDBJ whole genome shotgun (WGS) entry which is preliminary data.</text>
</comment>
<evidence type="ECO:0000313" key="3">
    <source>
        <dbReference type="Proteomes" id="UP000623250"/>
    </source>
</evidence>
<dbReference type="AlphaFoldDB" id="A0A8I1KHQ6"/>
<dbReference type="Proteomes" id="UP000623250">
    <property type="component" value="Unassembled WGS sequence"/>
</dbReference>
<gene>
    <name evidence="2" type="ORF">JDN41_10320</name>
</gene>
<proteinExistence type="predicted"/>
<sequence>MKRAAVFALVCLLATNAEATTTTYKIRDVCKFDMEQYCKDIKAKRLRDLKACLAKNERNLLPRCQDHYKEAN</sequence>
<evidence type="ECO:0008006" key="4">
    <source>
        <dbReference type="Google" id="ProtNLM"/>
    </source>
</evidence>
<organism evidence="2 3">
    <name type="scientific">Rhodomicrobium udaipurense</name>
    <dbReference type="NCBI Taxonomy" id="1202716"/>
    <lineage>
        <taxon>Bacteria</taxon>
        <taxon>Pseudomonadati</taxon>
        <taxon>Pseudomonadota</taxon>
        <taxon>Alphaproteobacteria</taxon>
        <taxon>Hyphomicrobiales</taxon>
        <taxon>Hyphomicrobiaceae</taxon>
        <taxon>Rhodomicrobium</taxon>
    </lineage>
</organism>
<keyword evidence="1" id="KW-0732">Signal</keyword>
<name>A0A8I1KHQ6_9HYPH</name>
<reference evidence="2 3" key="1">
    <citation type="submission" date="2020-12" db="EMBL/GenBank/DDBJ databases">
        <title>Revised draft genomes of Rhodomicrobium vannielii ATCC 17100 and Rhodomicrobium udaipurense JA643.</title>
        <authorList>
            <person name="Conners E.M."/>
            <person name="Davenport E.J."/>
            <person name="Bose A."/>
        </authorList>
    </citation>
    <scope>NUCLEOTIDE SEQUENCE [LARGE SCALE GENOMIC DNA]</scope>
    <source>
        <strain evidence="2 3">JA643</strain>
    </source>
</reference>